<keyword evidence="5" id="KW-1185">Reference proteome</keyword>
<feature type="repeat" description="ANK" evidence="3">
    <location>
        <begin position="204"/>
        <end position="236"/>
    </location>
</feature>
<dbReference type="Gene3D" id="1.25.40.20">
    <property type="entry name" value="Ankyrin repeat-containing domain"/>
    <property type="match status" value="2"/>
</dbReference>
<dbReference type="EMBL" id="BMAT01007128">
    <property type="protein sequence ID" value="GFR58154.1"/>
    <property type="molecule type" value="Genomic_DNA"/>
</dbReference>
<dbReference type="InterPro" id="IPR036770">
    <property type="entry name" value="Ankyrin_rpt-contain_sf"/>
</dbReference>
<organism evidence="4 5">
    <name type="scientific">Elysia marginata</name>
    <dbReference type="NCBI Taxonomy" id="1093978"/>
    <lineage>
        <taxon>Eukaryota</taxon>
        <taxon>Metazoa</taxon>
        <taxon>Spiralia</taxon>
        <taxon>Lophotrochozoa</taxon>
        <taxon>Mollusca</taxon>
        <taxon>Gastropoda</taxon>
        <taxon>Heterobranchia</taxon>
        <taxon>Euthyneura</taxon>
        <taxon>Panpulmonata</taxon>
        <taxon>Sacoglossa</taxon>
        <taxon>Placobranchoidea</taxon>
        <taxon>Plakobranchidae</taxon>
        <taxon>Elysia</taxon>
    </lineage>
</organism>
<dbReference type="AlphaFoldDB" id="A0AAV4EBM2"/>
<sequence length="313" mass="34383">MNKCKLSKAISSLNIKEIKLLLESGQCSLNGDGYERFSPLIECITSEVSRRRYGFDGKAARGFTHDEVDARKCEILEVLLRNGAKINAPFVSDHSNFVLRGETAVMLAARRGYLRCLRLLVESGADLTVVSRFKNTALIFSVEAEQVECVKYLAEHTPASMLNHRGQHGMTALMCATFFSGENRLLCMQHLIKSGVDVNATDADGKTALAIAVANGNTEAMTLLLQEKALVNSVSNDGLTVLSLALENATFSFATYKSVVGVVNKLFQYGADPTLSRRHRDFLHVAVMYVDNAMVKTLVKNAFPHWIVSGIET</sequence>
<name>A0AAV4EBM2_9GAST</name>
<feature type="repeat" description="ANK" evidence="3">
    <location>
        <begin position="168"/>
        <end position="203"/>
    </location>
</feature>
<dbReference type="PANTHER" id="PTHR24198:SF165">
    <property type="entry name" value="ANKYRIN REPEAT-CONTAINING PROTEIN-RELATED"/>
    <property type="match status" value="1"/>
</dbReference>
<reference evidence="4 5" key="1">
    <citation type="journal article" date="2021" name="Elife">
        <title>Chloroplast acquisition without the gene transfer in kleptoplastic sea slugs, Plakobranchus ocellatus.</title>
        <authorList>
            <person name="Maeda T."/>
            <person name="Takahashi S."/>
            <person name="Yoshida T."/>
            <person name="Shimamura S."/>
            <person name="Takaki Y."/>
            <person name="Nagai Y."/>
            <person name="Toyoda A."/>
            <person name="Suzuki Y."/>
            <person name="Arimoto A."/>
            <person name="Ishii H."/>
            <person name="Satoh N."/>
            <person name="Nishiyama T."/>
            <person name="Hasebe M."/>
            <person name="Maruyama T."/>
            <person name="Minagawa J."/>
            <person name="Obokata J."/>
            <person name="Shigenobu S."/>
        </authorList>
    </citation>
    <scope>NUCLEOTIDE SEQUENCE [LARGE SCALE GENOMIC DNA]</scope>
</reference>
<evidence type="ECO:0000313" key="4">
    <source>
        <dbReference type="EMBL" id="GFR58154.1"/>
    </source>
</evidence>
<dbReference type="Pfam" id="PF00023">
    <property type="entry name" value="Ank"/>
    <property type="match status" value="1"/>
</dbReference>
<dbReference type="SMART" id="SM00248">
    <property type="entry name" value="ANK"/>
    <property type="match status" value="7"/>
</dbReference>
<evidence type="ECO:0000256" key="1">
    <source>
        <dbReference type="ARBA" id="ARBA00022737"/>
    </source>
</evidence>
<dbReference type="Proteomes" id="UP000762676">
    <property type="component" value="Unassembled WGS sequence"/>
</dbReference>
<evidence type="ECO:0000256" key="2">
    <source>
        <dbReference type="ARBA" id="ARBA00023043"/>
    </source>
</evidence>
<gene>
    <name evidence="4" type="ORF">ElyMa_003474500</name>
</gene>
<evidence type="ECO:0000256" key="3">
    <source>
        <dbReference type="PROSITE-ProRule" id="PRU00023"/>
    </source>
</evidence>
<keyword evidence="2 3" id="KW-0040">ANK repeat</keyword>
<evidence type="ECO:0000313" key="5">
    <source>
        <dbReference type="Proteomes" id="UP000762676"/>
    </source>
</evidence>
<dbReference type="Pfam" id="PF12796">
    <property type="entry name" value="Ank_2"/>
    <property type="match status" value="1"/>
</dbReference>
<dbReference type="SUPFAM" id="SSF48403">
    <property type="entry name" value="Ankyrin repeat"/>
    <property type="match status" value="1"/>
</dbReference>
<keyword evidence="1" id="KW-0677">Repeat</keyword>
<dbReference type="PANTHER" id="PTHR24198">
    <property type="entry name" value="ANKYRIN REPEAT AND PROTEIN KINASE DOMAIN-CONTAINING PROTEIN"/>
    <property type="match status" value="1"/>
</dbReference>
<comment type="caution">
    <text evidence="4">The sequence shown here is derived from an EMBL/GenBank/DDBJ whole genome shotgun (WGS) entry which is preliminary data.</text>
</comment>
<dbReference type="InterPro" id="IPR002110">
    <property type="entry name" value="Ankyrin_rpt"/>
</dbReference>
<dbReference type="PROSITE" id="PS50088">
    <property type="entry name" value="ANK_REPEAT"/>
    <property type="match status" value="3"/>
</dbReference>
<proteinExistence type="predicted"/>
<feature type="repeat" description="ANK" evidence="3">
    <location>
        <begin position="100"/>
        <end position="132"/>
    </location>
</feature>
<protein>
    <submittedName>
        <fullName evidence="4">Ankyrin repeat-containing protein</fullName>
    </submittedName>
</protein>
<accession>A0AAV4EBM2</accession>
<dbReference type="PROSITE" id="PS50297">
    <property type="entry name" value="ANK_REP_REGION"/>
    <property type="match status" value="2"/>
</dbReference>